<evidence type="ECO:0000256" key="1">
    <source>
        <dbReference type="SAM" id="SignalP"/>
    </source>
</evidence>
<proteinExistence type="predicted"/>
<dbReference type="RefSeq" id="WP_078750652.1">
    <property type="nucleotide sequence ID" value="NZ_FUXU01000001.1"/>
</dbReference>
<reference evidence="3" key="1">
    <citation type="submission" date="2017-02" db="EMBL/GenBank/DDBJ databases">
        <authorList>
            <person name="Varghese N."/>
            <person name="Submissions S."/>
        </authorList>
    </citation>
    <scope>NUCLEOTIDE SEQUENCE [LARGE SCALE GENOMIC DNA]</scope>
    <source>
        <strain evidence="3">DSM 22720</strain>
    </source>
</reference>
<evidence type="ECO:0000313" key="2">
    <source>
        <dbReference type="EMBL" id="SKA43535.1"/>
    </source>
</evidence>
<gene>
    <name evidence="2" type="ORF">SAMN02745132_00081</name>
</gene>
<protein>
    <submittedName>
        <fullName evidence="2">Uncharacterized protein</fullName>
    </submittedName>
</protein>
<dbReference type="EMBL" id="FUXU01000001">
    <property type="protein sequence ID" value="SKA43535.1"/>
    <property type="molecule type" value="Genomic_DNA"/>
</dbReference>
<name>A0A1T4TST3_9GAMM</name>
<feature type="chain" id="PRO_5012233631" evidence="1">
    <location>
        <begin position="21"/>
        <end position="90"/>
    </location>
</feature>
<keyword evidence="1" id="KW-0732">Signal</keyword>
<keyword evidence="3" id="KW-1185">Reference proteome</keyword>
<organism evidence="2 3">
    <name type="scientific">Enterovibrio nigricans DSM 22720</name>
    <dbReference type="NCBI Taxonomy" id="1121868"/>
    <lineage>
        <taxon>Bacteria</taxon>
        <taxon>Pseudomonadati</taxon>
        <taxon>Pseudomonadota</taxon>
        <taxon>Gammaproteobacteria</taxon>
        <taxon>Vibrionales</taxon>
        <taxon>Vibrionaceae</taxon>
        <taxon>Enterovibrio</taxon>
    </lineage>
</organism>
<sequence>MRRTLALIISGVVFTAPVIAMDKYTHCFDDNSTEICKAFMAGVEVDRSGEFVTEKASLSPTSFDKDSLLGRALEQRAGERIRTSILTTKG</sequence>
<evidence type="ECO:0000313" key="3">
    <source>
        <dbReference type="Proteomes" id="UP000190162"/>
    </source>
</evidence>
<feature type="signal peptide" evidence="1">
    <location>
        <begin position="1"/>
        <end position="20"/>
    </location>
</feature>
<dbReference type="AlphaFoldDB" id="A0A1T4TST3"/>
<dbReference type="OrthoDB" id="5828077at2"/>
<dbReference type="Proteomes" id="UP000190162">
    <property type="component" value="Unassembled WGS sequence"/>
</dbReference>
<accession>A0A1T4TST3</accession>